<dbReference type="EMBL" id="VXAU01004328">
    <property type="protein sequence ID" value="NXK94657.1"/>
    <property type="molecule type" value="Genomic_DNA"/>
</dbReference>
<reference evidence="2 3" key="1">
    <citation type="submission" date="2019-09" db="EMBL/GenBank/DDBJ databases">
        <title>Bird 10,000 Genomes (B10K) Project - Family phase.</title>
        <authorList>
            <person name="Zhang G."/>
        </authorList>
    </citation>
    <scope>NUCLEOTIDE SEQUENCE [LARGE SCALE GENOMIC DNA]</scope>
    <source>
        <strain evidence="2">B10K-DU-001-43</strain>
        <tissue evidence="2">Muscle</tissue>
    </source>
</reference>
<feature type="non-terminal residue" evidence="2">
    <location>
        <position position="1"/>
    </location>
</feature>
<comment type="caution">
    <text evidence="2">The sequence shown here is derived from an EMBL/GenBank/DDBJ whole genome shotgun (WGS) entry which is preliminary data.</text>
</comment>
<organism evidence="2 3">
    <name type="scientific">Formicarius rufipectus</name>
    <dbReference type="NCBI Taxonomy" id="1118560"/>
    <lineage>
        <taxon>Eukaryota</taxon>
        <taxon>Metazoa</taxon>
        <taxon>Chordata</taxon>
        <taxon>Craniata</taxon>
        <taxon>Vertebrata</taxon>
        <taxon>Euteleostomi</taxon>
        <taxon>Archelosauria</taxon>
        <taxon>Archosauria</taxon>
        <taxon>Dinosauria</taxon>
        <taxon>Saurischia</taxon>
        <taxon>Theropoda</taxon>
        <taxon>Coelurosauria</taxon>
        <taxon>Aves</taxon>
        <taxon>Neognathae</taxon>
        <taxon>Neoaves</taxon>
        <taxon>Telluraves</taxon>
        <taxon>Australaves</taxon>
        <taxon>Passeriformes</taxon>
        <taxon>Formicariidae</taxon>
        <taxon>Formicarius</taxon>
    </lineage>
</organism>
<feature type="non-terminal residue" evidence="2">
    <location>
        <position position="215"/>
    </location>
</feature>
<dbReference type="OrthoDB" id="9390335at2759"/>
<evidence type="ECO:0000313" key="3">
    <source>
        <dbReference type="Proteomes" id="UP000520463"/>
    </source>
</evidence>
<proteinExistence type="predicted"/>
<feature type="compositionally biased region" description="Polar residues" evidence="1">
    <location>
        <begin position="84"/>
        <end position="103"/>
    </location>
</feature>
<name>A0A7L0NNV8_9PASS</name>
<keyword evidence="3" id="KW-1185">Reference proteome</keyword>
<dbReference type="Proteomes" id="UP000520463">
    <property type="component" value="Unassembled WGS sequence"/>
</dbReference>
<protein>
    <submittedName>
        <fullName evidence="2">CE295 protein</fullName>
    </submittedName>
</protein>
<evidence type="ECO:0000256" key="1">
    <source>
        <dbReference type="SAM" id="MobiDB-lite"/>
    </source>
</evidence>
<feature type="region of interest" description="Disordered" evidence="1">
    <location>
        <begin position="14"/>
        <end position="52"/>
    </location>
</feature>
<gene>
    <name evidence="2" type="primary">Cep295_5</name>
    <name evidence="2" type="ORF">FORRUF_R15018</name>
</gene>
<evidence type="ECO:0000313" key="2">
    <source>
        <dbReference type="EMBL" id="NXK94657.1"/>
    </source>
</evidence>
<feature type="region of interest" description="Disordered" evidence="1">
    <location>
        <begin position="83"/>
        <end position="103"/>
    </location>
</feature>
<sequence>VQGIPCDLTSTVSTGSFSTSETLDASPVGIGSSFDGTEHGILGETANSPWSSSLPLTLQQQQQQENLSGASKTLLSEGAMSLCKESQTQHMPQKHTGNLNSYSEDNTPFQALAAELYFPETERLFPDFHHQLFQPLEPSVDLDTSSSSCSQCGISQYSTECSKTSKFSTKSPDMFAFLEVESSGLDVQRSCLPSCLERNGQKNIPSGESITENVT</sequence>
<accession>A0A7L0NNV8</accession>
<dbReference type="AlphaFoldDB" id="A0A7L0NNV8"/>